<evidence type="ECO:0000256" key="8">
    <source>
        <dbReference type="ARBA" id="ARBA00048679"/>
    </source>
</evidence>
<dbReference type="Proteomes" id="UP001396334">
    <property type="component" value="Unassembled WGS sequence"/>
</dbReference>
<evidence type="ECO:0000256" key="2">
    <source>
        <dbReference type="ARBA" id="ARBA00022527"/>
    </source>
</evidence>
<keyword evidence="6" id="KW-0067">ATP-binding</keyword>
<evidence type="ECO:0000256" key="1">
    <source>
        <dbReference type="ARBA" id="ARBA00012513"/>
    </source>
</evidence>
<evidence type="ECO:0000256" key="5">
    <source>
        <dbReference type="ARBA" id="ARBA00022777"/>
    </source>
</evidence>
<dbReference type="InterPro" id="IPR011989">
    <property type="entry name" value="ARM-like"/>
</dbReference>
<dbReference type="EC" id="2.7.11.1" evidence="1"/>
<accession>A0ABR2SFP6</accession>
<keyword evidence="2" id="KW-0723">Serine/threonine-protein kinase</keyword>
<keyword evidence="5" id="KW-0418">Kinase</keyword>
<organism evidence="9 10">
    <name type="scientific">Hibiscus sabdariffa</name>
    <name type="common">roselle</name>
    <dbReference type="NCBI Taxonomy" id="183260"/>
    <lineage>
        <taxon>Eukaryota</taxon>
        <taxon>Viridiplantae</taxon>
        <taxon>Streptophyta</taxon>
        <taxon>Embryophyta</taxon>
        <taxon>Tracheophyta</taxon>
        <taxon>Spermatophyta</taxon>
        <taxon>Magnoliopsida</taxon>
        <taxon>eudicotyledons</taxon>
        <taxon>Gunneridae</taxon>
        <taxon>Pentapetalae</taxon>
        <taxon>rosids</taxon>
        <taxon>malvids</taxon>
        <taxon>Malvales</taxon>
        <taxon>Malvaceae</taxon>
        <taxon>Malvoideae</taxon>
        <taxon>Hibiscus</taxon>
    </lineage>
</organism>
<keyword evidence="10" id="KW-1185">Reference proteome</keyword>
<dbReference type="PANTHER" id="PTHR22983">
    <property type="entry name" value="PROTEIN KINASE RELATED"/>
    <property type="match status" value="1"/>
</dbReference>
<comment type="catalytic activity">
    <reaction evidence="8">
        <text>L-seryl-[protein] + ATP = O-phospho-L-seryl-[protein] + ADP + H(+)</text>
        <dbReference type="Rhea" id="RHEA:17989"/>
        <dbReference type="Rhea" id="RHEA-COMP:9863"/>
        <dbReference type="Rhea" id="RHEA-COMP:11604"/>
        <dbReference type="ChEBI" id="CHEBI:15378"/>
        <dbReference type="ChEBI" id="CHEBI:29999"/>
        <dbReference type="ChEBI" id="CHEBI:30616"/>
        <dbReference type="ChEBI" id="CHEBI:83421"/>
        <dbReference type="ChEBI" id="CHEBI:456216"/>
        <dbReference type="EC" id="2.7.11.1"/>
    </reaction>
</comment>
<sequence length="185" mass="20650">MLNEALLMDIILQARHHIIGPLIDRCADPDRQTRKNASFAIGNIAFHNDMFYEELRRCIPQLANLLLSSAEKHMTKVNAAFALCNLVRHSNKLWDEIISKGAMQALLKLAADCSLVALNSSEKDAINELLLKTALLSLQKMCAYPQCRQFLCSSELFAVIGRLRQSQQSSIANLALEIIDKVTNA</sequence>
<evidence type="ECO:0000256" key="7">
    <source>
        <dbReference type="ARBA" id="ARBA00047899"/>
    </source>
</evidence>
<evidence type="ECO:0000256" key="3">
    <source>
        <dbReference type="ARBA" id="ARBA00022679"/>
    </source>
</evidence>
<evidence type="ECO:0000256" key="6">
    <source>
        <dbReference type="ARBA" id="ARBA00022840"/>
    </source>
</evidence>
<proteinExistence type="predicted"/>
<dbReference type="SUPFAM" id="SSF48371">
    <property type="entry name" value="ARM repeat"/>
    <property type="match status" value="1"/>
</dbReference>
<evidence type="ECO:0000313" key="10">
    <source>
        <dbReference type="Proteomes" id="UP001396334"/>
    </source>
</evidence>
<dbReference type="PANTHER" id="PTHR22983:SF6">
    <property type="entry name" value="SERINE_THREONINE-PROTEIN KINASE 36"/>
    <property type="match status" value="1"/>
</dbReference>
<evidence type="ECO:0000313" key="9">
    <source>
        <dbReference type="EMBL" id="KAK9024078.1"/>
    </source>
</evidence>
<gene>
    <name evidence="9" type="ORF">V6N11_004259</name>
</gene>
<comment type="caution">
    <text evidence="9">The sequence shown here is derived from an EMBL/GenBank/DDBJ whole genome shotgun (WGS) entry which is preliminary data.</text>
</comment>
<dbReference type="Gene3D" id="1.25.10.10">
    <property type="entry name" value="Leucine-rich Repeat Variant"/>
    <property type="match status" value="1"/>
</dbReference>
<dbReference type="InterPro" id="IPR016024">
    <property type="entry name" value="ARM-type_fold"/>
</dbReference>
<keyword evidence="3" id="KW-0808">Transferase</keyword>
<name>A0ABR2SFP6_9ROSI</name>
<protein>
    <recommendedName>
        <fullName evidence="1">non-specific serine/threonine protein kinase</fullName>
        <ecNumber evidence="1">2.7.11.1</ecNumber>
    </recommendedName>
</protein>
<evidence type="ECO:0000256" key="4">
    <source>
        <dbReference type="ARBA" id="ARBA00022741"/>
    </source>
</evidence>
<comment type="catalytic activity">
    <reaction evidence="7">
        <text>L-threonyl-[protein] + ATP = O-phospho-L-threonyl-[protein] + ADP + H(+)</text>
        <dbReference type="Rhea" id="RHEA:46608"/>
        <dbReference type="Rhea" id="RHEA-COMP:11060"/>
        <dbReference type="Rhea" id="RHEA-COMP:11605"/>
        <dbReference type="ChEBI" id="CHEBI:15378"/>
        <dbReference type="ChEBI" id="CHEBI:30013"/>
        <dbReference type="ChEBI" id="CHEBI:30616"/>
        <dbReference type="ChEBI" id="CHEBI:61977"/>
        <dbReference type="ChEBI" id="CHEBI:456216"/>
        <dbReference type="EC" id="2.7.11.1"/>
    </reaction>
</comment>
<keyword evidence="4" id="KW-0547">Nucleotide-binding</keyword>
<reference evidence="9 10" key="1">
    <citation type="journal article" date="2024" name="G3 (Bethesda)">
        <title>Genome assembly of Hibiscus sabdariffa L. provides insights into metabolisms of medicinal natural products.</title>
        <authorList>
            <person name="Kim T."/>
        </authorList>
    </citation>
    <scope>NUCLEOTIDE SEQUENCE [LARGE SCALE GENOMIC DNA]</scope>
    <source>
        <strain evidence="9">TK-2024</strain>
        <tissue evidence="9">Old leaves</tissue>
    </source>
</reference>
<dbReference type="EMBL" id="JBBPBN010000015">
    <property type="protein sequence ID" value="KAK9024078.1"/>
    <property type="molecule type" value="Genomic_DNA"/>
</dbReference>